<dbReference type="Proteomes" id="UP000233837">
    <property type="component" value="Unassembled WGS sequence"/>
</dbReference>
<feature type="region of interest" description="Disordered" evidence="4">
    <location>
        <begin position="107"/>
        <end position="144"/>
    </location>
</feature>
<dbReference type="Pfam" id="PF04935">
    <property type="entry name" value="SURF6"/>
    <property type="match status" value="1"/>
</dbReference>
<dbReference type="GO" id="GO:0003677">
    <property type="term" value="F:DNA binding"/>
    <property type="evidence" value="ECO:0007669"/>
    <property type="project" value="TreeGrafter"/>
</dbReference>
<feature type="region of interest" description="Disordered" evidence="4">
    <location>
        <begin position="298"/>
        <end position="368"/>
    </location>
</feature>
<dbReference type="GO" id="GO:0005730">
    <property type="term" value="C:nucleolus"/>
    <property type="evidence" value="ECO:0007669"/>
    <property type="project" value="TreeGrafter"/>
</dbReference>
<evidence type="ECO:0000256" key="1">
    <source>
        <dbReference type="ARBA" id="ARBA00004123"/>
    </source>
</evidence>
<evidence type="ECO:0000256" key="3">
    <source>
        <dbReference type="ARBA" id="ARBA00023242"/>
    </source>
</evidence>
<evidence type="ECO:0000256" key="4">
    <source>
        <dbReference type="SAM" id="MobiDB-lite"/>
    </source>
</evidence>
<organism evidence="7 8">
    <name type="scientific">Dendrobium catenatum</name>
    <dbReference type="NCBI Taxonomy" id="906689"/>
    <lineage>
        <taxon>Eukaryota</taxon>
        <taxon>Viridiplantae</taxon>
        <taxon>Streptophyta</taxon>
        <taxon>Embryophyta</taxon>
        <taxon>Tracheophyta</taxon>
        <taxon>Spermatophyta</taxon>
        <taxon>Magnoliopsida</taxon>
        <taxon>Liliopsida</taxon>
        <taxon>Asparagales</taxon>
        <taxon>Orchidaceae</taxon>
        <taxon>Epidendroideae</taxon>
        <taxon>Malaxideae</taxon>
        <taxon>Dendrobiinae</taxon>
        <taxon>Dendrobium</taxon>
    </lineage>
</organism>
<name>A0A2I0XC50_9ASPA</name>
<dbReference type="Pfam" id="PF15459">
    <property type="entry name" value="RRP14"/>
    <property type="match status" value="1"/>
</dbReference>
<feature type="domain" description="Ribosomal RNA-processing protein 14/surfeit locus protein 6 C-terminal" evidence="5">
    <location>
        <begin position="173"/>
        <end position="345"/>
    </location>
</feature>
<evidence type="ECO:0000256" key="2">
    <source>
        <dbReference type="ARBA" id="ARBA00005904"/>
    </source>
</evidence>
<keyword evidence="3" id="KW-0539">Nucleus</keyword>
<evidence type="ECO:0000259" key="5">
    <source>
        <dbReference type="Pfam" id="PF04935"/>
    </source>
</evidence>
<feature type="compositionally biased region" description="Basic and acidic residues" evidence="4">
    <location>
        <begin position="246"/>
        <end position="272"/>
    </location>
</feature>
<dbReference type="PANTHER" id="PTHR14369">
    <property type="entry name" value="SURFEIT LOCUS PROTEIN 6"/>
    <property type="match status" value="1"/>
</dbReference>
<evidence type="ECO:0000313" key="8">
    <source>
        <dbReference type="Proteomes" id="UP000233837"/>
    </source>
</evidence>
<evidence type="ECO:0000313" key="7">
    <source>
        <dbReference type="EMBL" id="PKU85479.1"/>
    </source>
</evidence>
<feature type="compositionally biased region" description="Basic and acidic residues" evidence="4">
    <location>
        <begin position="358"/>
        <end position="368"/>
    </location>
</feature>
<feature type="compositionally biased region" description="Basic and acidic residues" evidence="4">
    <location>
        <begin position="311"/>
        <end position="339"/>
    </location>
</feature>
<feature type="region of interest" description="Disordered" evidence="4">
    <location>
        <begin position="156"/>
        <end position="272"/>
    </location>
</feature>
<reference evidence="7 8" key="2">
    <citation type="journal article" date="2017" name="Nature">
        <title>The Apostasia genome and the evolution of orchids.</title>
        <authorList>
            <person name="Zhang G.Q."/>
            <person name="Liu K.W."/>
            <person name="Li Z."/>
            <person name="Lohaus R."/>
            <person name="Hsiao Y.Y."/>
            <person name="Niu S.C."/>
            <person name="Wang J.Y."/>
            <person name="Lin Y.C."/>
            <person name="Xu Q."/>
            <person name="Chen L.J."/>
            <person name="Yoshida K."/>
            <person name="Fujiwara S."/>
            <person name="Wang Z.W."/>
            <person name="Zhang Y.Q."/>
            <person name="Mitsuda N."/>
            <person name="Wang M."/>
            <person name="Liu G.H."/>
            <person name="Pecoraro L."/>
            <person name="Huang H.X."/>
            <person name="Xiao X.J."/>
            <person name="Lin M."/>
            <person name="Wu X.Y."/>
            <person name="Wu W.L."/>
            <person name="Chen Y.Y."/>
            <person name="Chang S.B."/>
            <person name="Sakamoto S."/>
            <person name="Ohme-Takagi M."/>
            <person name="Yagi M."/>
            <person name="Zeng S.J."/>
            <person name="Shen C.Y."/>
            <person name="Yeh C.M."/>
            <person name="Luo Y.B."/>
            <person name="Tsai W.C."/>
            <person name="Van de Peer Y."/>
            <person name="Liu Z.J."/>
        </authorList>
    </citation>
    <scope>NUCLEOTIDE SEQUENCE [LARGE SCALE GENOMIC DNA]</scope>
    <source>
        <tissue evidence="7">The whole plant</tissue>
    </source>
</reference>
<dbReference type="InterPro" id="IPR007019">
    <property type="entry name" value="SURF6"/>
</dbReference>
<dbReference type="AlphaFoldDB" id="A0A2I0XC50"/>
<comment type="subcellular location">
    <subcellularLocation>
        <location evidence="1">Nucleus</location>
    </subcellularLocation>
</comment>
<proteinExistence type="inferred from homology"/>
<dbReference type="OrthoDB" id="444809at2759"/>
<evidence type="ECO:0000259" key="6">
    <source>
        <dbReference type="Pfam" id="PF15459"/>
    </source>
</evidence>
<feature type="region of interest" description="Disordered" evidence="4">
    <location>
        <begin position="55"/>
        <end position="87"/>
    </location>
</feature>
<dbReference type="PANTHER" id="PTHR14369:SF0">
    <property type="entry name" value="SURFEIT LOCUS PROTEIN 6"/>
    <property type="match status" value="1"/>
</dbReference>
<accession>A0A2I0XC50</accession>
<dbReference type="EMBL" id="KZ501977">
    <property type="protein sequence ID" value="PKU85479.1"/>
    <property type="molecule type" value="Genomic_DNA"/>
</dbReference>
<feature type="compositionally biased region" description="Basic residues" evidence="4">
    <location>
        <begin position="340"/>
        <end position="354"/>
    </location>
</feature>
<feature type="compositionally biased region" description="Basic and acidic residues" evidence="4">
    <location>
        <begin position="122"/>
        <end position="133"/>
    </location>
</feature>
<feature type="compositionally biased region" description="Basic and acidic residues" evidence="4">
    <location>
        <begin position="68"/>
        <end position="87"/>
    </location>
</feature>
<dbReference type="InterPro" id="IPR029190">
    <property type="entry name" value="Rrp14/SURF6_C"/>
</dbReference>
<feature type="compositionally biased region" description="Basic and acidic residues" evidence="4">
    <location>
        <begin position="197"/>
        <end position="223"/>
    </location>
</feature>
<dbReference type="InterPro" id="IPR029188">
    <property type="entry name" value="Rrp14_N"/>
</dbReference>
<keyword evidence="8" id="KW-1185">Reference proteome</keyword>
<protein>
    <recommendedName>
        <fullName evidence="9">Ribosomal RNA-processing protein 14/surfeit locus protein 6 C-terminal domain-containing protein</fullName>
    </recommendedName>
</protein>
<evidence type="ECO:0008006" key="9">
    <source>
        <dbReference type="Google" id="ProtNLM"/>
    </source>
</evidence>
<dbReference type="GO" id="GO:0042273">
    <property type="term" value="P:ribosomal large subunit biogenesis"/>
    <property type="evidence" value="ECO:0007669"/>
    <property type="project" value="TreeGrafter"/>
</dbReference>
<gene>
    <name evidence="7" type="ORF">MA16_Dca003219</name>
</gene>
<sequence length="368" mass="42764">MPKRATQKPSLSRQPVAAVVDLKSIIHEHSLFFDRLVDLIPARFYVPAPDSDERPWFHGLSKSAKSSAKKESRENIKKARRARYDPERTASTLDLLKKTIDDEKKSLAALDEENPISDGDSGSDHEAEVEDPRPVVSGNRSVTYEELRHRLHRRIEELRGNRNTRTYDIPKGEKRDKRKKSKMQNSKGGDASQGKRKRDEASGKDSHDDAMKKKENKSAKLDDISYGQVKLAGVEERGRKKRKFSKQQELDKAKKLEEAKKDPEKGKTIAEKHLWRAAMSRAVGEKIHDDPKVLRQSLKKEQKRHKKHAEKWKDRIGSQNKAREEKQKTRTENIRERIQQKKMRRIEKREKKLMRPGFEGRKDGYINE</sequence>
<feature type="compositionally biased region" description="Basic residues" evidence="4">
    <location>
        <begin position="301"/>
        <end position="310"/>
    </location>
</feature>
<comment type="similarity">
    <text evidence="2">Belongs to the SURF6 family.</text>
</comment>
<dbReference type="STRING" id="906689.A0A2I0XC50"/>
<dbReference type="GO" id="GO:0042274">
    <property type="term" value="P:ribosomal small subunit biogenesis"/>
    <property type="evidence" value="ECO:0007669"/>
    <property type="project" value="TreeGrafter"/>
</dbReference>
<reference evidence="7 8" key="1">
    <citation type="journal article" date="2016" name="Sci. Rep.">
        <title>The Dendrobium catenatum Lindl. genome sequence provides insights into polysaccharide synthase, floral development and adaptive evolution.</title>
        <authorList>
            <person name="Zhang G.Q."/>
            <person name="Xu Q."/>
            <person name="Bian C."/>
            <person name="Tsai W.C."/>
            <person name="Yeh C.M."/>
            <person name="Liu K.W."/>
            <person name="Yoshida K."/>
            <person name="Zhang L.S."/>
            <person name="Chang S.B."/>
            <person name="Chen F."/>
            <person name="Shi Y."/>
            <person name="Su Y.Y."/>
            <person name="Zhang Y.Q."/>
            <person name="Chen L.J."/>
            <person name="Yin Y."/>
            <person name="Lin M."/>
            <person name="Huang H."/>
            <person name="Deng H."/>
            <person name="Wang Z.W."/>
            <person name="Zhu S.L."/>
            <person name="Zhao X."/>
            <person name="Deng C."/>
            <person name="Niu S.C."/>
            <person name="Huang J."/>
            <person name="Wang M."/>
            <person name="Liu G.H."/>
            <person name="Yang H.J."/>
            <person name="Xiao X.J."/>
            <person name="Hsiao Y.Y."/>
            <person name="Wu W.L."/>
            <person name="Chen Y.Y."/>
            <person name="Mitsuda N."/>
            <person name="Ohme-Takagi M."/>
            <person name="Luo Y.B."/>
            <person name="Van de Peer Y."/>
            <person name="Liu Z.J."/>
        </authorList>
    </citation>
    <scope>NUCLEOTIDE SEQUENCE [LARGE SCALE GENOMIC DNA]</scope>
    <source>
        <tissue evidence="7">The whole plant</tissue>
    </source>
</reference>
<dbReference type="GO" id="GO:0003723">
    <property type="term" value="F:RNA binding"/>
    <property type="evidence" value="ECO:0007669"/>
    <property type="project" value="TreeGrafter"/>
</dbReference>
<feature type="domain" description="Ribosomal RNA-processing protein 14 N-terminal" evidence="6">
    <location>
        <begin position="26"/>
        <end position="87"/>
    </location>
</feature>